<dbReference type="InterPro" id="IPR007867">
    <property type="entry name" value="GMC_OxRtase_C"/>
</dbReference>
<dbReference type="PROSITE" id="PS00623">
    <property type="entry name" value="GMC_OXRED_1"/>
    <property type="match status" value="1"/>
</dbReference>
<organism evidence="10 11">
    <name type="scientific">Dreissena polymorpha</name>
    <name type="common">Zebra mussel</name>
    <name type="synonym">Mytilus polymorpha</name>
    <dbReference type="NCBI Taxonomy" id="45954"/>
    <lineage>
        <taxon>Eukaryota</taxon>
        <taxon>Metazoa</taxon>
        <taxon>Spiralia</taxon>
        <taxon>Lophotrochozoa</taxon>
        <taxon>Mollusca</taxon>
        <taxon>Bivalvia</taxon>
        <taxon>Autobranchia</taxon>
        <taxon>Heteroconchia</taxon>
        <taxon>Euheterodonta</taxon>
        <taxon>Imparidentia</taxon>
        <taxon>Neoheterodontei</taxon>
        <taxon>Myida</taxon>
        <taxon>Dreissenoidea</taxon>
        <taxon>Dreissenidae</taxon>
        <taxon>Dreissena</taxon>
    </lineage>
</organism>
<dbReference type="PANTHER" id="PTHR11552:SF147">
    <property type="entry name" value="CHOLINE DEHYDROGENASE, MITOCHONDRIAL"/>
    <property type="match status" value="1"/>
</dbReference>
<accession>A0A9D4BAI2</accession>
<dbReference type="Gene3D" id="3.30.560.10">
    <property type="entry name" value="Glucose Oxidase, domain 3"/>
    <property type="match status" value="1"/>
</dbReference>
<evidence type="ECO:0000256" key="3">
    <source>
        <dbReference type="ARBA" id="ARBA00022630"/>
    </source>
</evidence>
<feature type="binding site" evidence="5">
    <location>
        <position position="121"/>
    </location>
    <ligand>
        <name>FAD</name>
        <dbReference type="ChEBI" id="CHEBI:57692"/>
    </ligand>
</feature>
<dbReference type="Pfam" id="PF05199">
    <property type="entry name" value="GMC_oxred_C"/>
    <property type="match status" value="1"/>
</dbReference>
<proteinExistence type="inferred from homology"/>
<evidence type="ECO:0000256" key="7">
    <source>
        <dbReference type="SAM" id="SignalP"/>
    </source>
</evidence>
<reference evidence="10" key="1">
    <citation type="journal article" date="2019" name="bioRxiv">
        <title>The Genome of the Zebra Mussel, Dreissena polymorpha: A Resource for Invasive Species Research.</title>
        <authorList>
            <person name="McCartney M.A."/>
            <person name="Auch B."/>
            <person name="Kono T."/>
            <person name="Mallez S."/>
            <person name="Zhang Y."/>
            <person name="Obille A."/>
            <person name="Becker A."/>
            <person name="Abrahante J.E."/>
            <person name="Garbe J."/>
            <person name="Badalamenti J.P."/>
            <person name="Herman A."/>
            <person name="Mangelson H."/>
            <person name="Liachko I."/>
            <person name="Sullivan S."/>
            <person name="Sone E.D."/>
            <person name="Koren S."/>
            <person name="Silverstein K.A.T."/>
            <person name="Beckman K.B."/>
            <person name="Gohl D.M."/>
        </authorList>
    </citation>
    <scope>NUCLEOTIDE SEQUENCE</scope>
    <source>
        <strain evidence="10">Duluth1</strain>
        <tissue evidence="10">Whole animal</tissue>
    </source>
</reference>
<gene>
    <name evidence="10" type="ORF">DPMN_082833</name>
</gene>
<dbReference type="GO" id="GO:0050660">
    <property type="term" value="F:flavin adenine dinucleotide binding"/>
    <property type="evidence" value="ECO:0007669"/>
    <property type="project" value="InterPro"/>
</dbReference>
<keyword evidence="11" id="KW-1185">Reference proteome</keyword>
<dbReference type="Pfam" id="PF00732">
    <property type="entry name" value="GMC_oxred_N"/>
    <property type="match status" value="1"/>
</dbReference>
<keyword evidence="4 5" id="KW-0274">FAD</keyword>
<dbReference type="AlphaFoldDB" id="A0A9D4BAI2"/>
<dbReference type="PIRSF" id="PIRSF000137">
    <property type="entry name" value="Alcohol_oxidase"/>
    <property type="match status" value="1"/>
</dbReference>
<evidence type="ECO:0000256" key="5">
    <source>
        <dbReference type="PIRSR" id="PIRSR000137-2"/>
    </source>
</evidence>
<keyword evidence="7" id="KW-0732">Signal</keyword>
<dbReference type="InterPro" id="IPR000172">
    <property type="entry name" value="GMC_OxRdtase_N"/>
</dbReference>
<name>A0A9D4BAI2_DREPO</name>
<sequence>MYGVVLTCLVLALALYFAYRQGDPMHNVIQGHIDKEYDYIIVGAGSAGSVVAARLSEDSDIKVLLLEAGGHYSERPSFFQSPLMWAMALKTEYDWEYYTEPQEKSSFGLKGQRSYWPRGRVLGGTSCINGVQYTRGSSFDFDEWEAAGCTGWGYKEVLPYFLKSEDIHIESLKSSPYHSQGGPIAVSYGHVTELNDHILKAGQRLGYDVTDYNGKDQHGFSSVPKSLRDGVRSSTGLEYIGKKQMRNLHVSLQSFATKIQIDESDKTAKGVYYIKDGRKYYVKARREIILSGGTINTSQLLLLSGIGPSSHLKEKNIPVIADLPVGQNLQDHVYIPLLSHINQSLSITRDDVKSYWMKLLYALLGKGIYSTSLLDTSAFLHLEKANVGKRYPDIQMIFSATLFSVNVLNYEDHIAHTLLNSDANQHGFTTALCLTRPFSRGQITLKSNDPFDHPNIDPKYLEDERDVKTLIGGIRIWEKLMETPEMKALGVDIDRMKMPFCSNHKFRSDEYWECLIRHIGITEYHHSGTCKMGPIDDTSTVVDPELRVKGIKGLRVADASVFPNVTSGNINAPVIMVGEKAADMIRGKDTVSEFRRNI</sequence>
<evidence type="ECO:0000313" key="10">
    <source>
        <dbReference type="EMBL" id="KAH3695376.1"/>
    </source>
</evidence>
<reference evidence="10" key="2">
    <citation type="submission" date="2020-11" db="EMBL/GenBank/DDBJ databases">
        <authorList>
            <person name="McCartney M.A."/>
            <person name="Auch B."/>
            <person name="Kono T."/>
            <person name="Mallez S."/>
            <person name="Becker A."/>
            <person name="Gohl D.M."/>
            <person name="Silverstein K.A.T."/>
            <person name="Koren S."/>
            <person name="Bechman K.B."/>
            <person name="Herman A."/>
            <person name="Abrahante J.E."/>
            <person name="Garbe J."/>
        </authorList>
    </citation>
    <scope>NUCLEOTIDE SEQUENCE</scope>
    <source>
        <strain evidence="10">Duluth1</strain>
        <tissue evidence="10">Whole animal</tissue>
    </source>
</reference>
<evidence type="ECO:0000256" key="6">
    <source>
        <dbReference type="RuleBase" id="RU003968"/>
    </source>
</evidence>
<evidence type="ECO:0000256" key="2">
    <source>
        <dbReference type="ARBA" id="ARBA00010790"/>
    </source>
</evidence>
<evidence type="ECO:0000259" key="9">
    <source>
        <dbReference type="PROSITE" id="PS00624"/>
    </source>
</evidence>
<dbReference type="SUPFAM" id="SSF54373">
    <property type="entry name" value="FAD-linked reductases, C-terminal domain"/>
    <property type="match status" value="1"/>
</dbReference>
<dbReference type="SUPFAM" id="SSF51905">
    <property type="entry name" value="FAD/NAD(P)-binding domain"/>
    <property type="match status" value="1"/>
</dbReference>
<feature type="signal peptide" evidence="7">
    <location>
        <begin position="1"/>
        <end position="22"/>
    </location>
</feature>
<keyword evidence="3 6" id="KW-0285">Flavoprotein</keyword>
<evidence type="ECO:0000259" key="8">
    <source>
        <dbReference type="PROSITE" id="PS00623"/>
    </source>
</evidence>
<comment type="similarity">
    <text evidence="2 6">Belongs to the GMC oxidoreductase family.</text>
</comment>
<feature type="domain" description="Glucose-methanol-choline oxidoreductase N-terminal" evidence="9">
    <location>
        <begin position="293"/>
        <end position="307"/>
    </location>
</feature>
<dbReference type="GO" id="GO:0016614">
    <property type="term" value="F:oxidoreductase activity, acting on CH-OH group of donors"/>
    <property type="evidence" value="ECO:0007669"/>
    <property type="project" value="InterPro"/>
</dbReference>
<evidence type="ECO:0000256" key="1">
    <source>
        <dbReference type="ARBA" id="ARBA00001974"/>
    </source>
</evidence>
<protein>
    <recommendedName>
        <fullName evidence="8 9">Glucose-methanol-choline oxidoreductase N-terminal domain-containing protein</fullName>
    </recommendedName>
</protein>
<feature type="chain" id="PRO_5038395670" description="Glucose-methanol-choline oxidoreductase N-terminal domain-containing protein" evidence="7">
    <location>
        <begin position="23"/>
        <end position="598"/>
    </location>
</feature>
<dbReference type="PROSITE" id="PS00624">
    <property type="entry name" value="GMC_OXRED_2"/>
    <property type="match status" value="1"/>
</dbReference>
<dbReference type="EMBL" id="JAIWYP010000016">
    <property type="protein sequence ID" value="KAH3695376.1"/>
    <property type="molecule type" value="Genomic_DNA"/>
</dbReference>
<feature type="binding site" evidence="5">
    <location>
        <position position="125"/>
    </location>
    <ligand>
        <name>FAD</name>
        <dbReference type="ChEBI" id="CHEBI:57692"/>
    </ligand>
</feature>
<comment type="caution">
    <text evidence="10">The sequence shown here is derived from an EMBL/GenBank/DDBJ whole genome shotgun (WGS) entry which is preliminary data.</text>
</comment>
<feature type="domain" description="Glucose-methanol-choline oxidoreductase N-terminal" evidence="8">
    <location>
        <begin position="119"/>
        <end position="142"/>
    </location>
</feature>
<evidence type="ECO:0000256" key="4">
    <source>
        <dbReference type="ARBA" id="ARBA00022827"/>
    </source>
</evidence>
<dbReference type="Gene3D" id="3.50.50.60">
    <property type="entry name" value="FAD/NAD(P)-binding domain"/>
    <property type="match status" value="1"/>
</dbReference>
<dbReference type="InterPro" id="IPR036188">
    <property type="entry name" value="FAD/NAD-bd_sf"/>
</dbReference>
<dbReference type="PANTHER" id="PTHR11552">
    <property type="entry name" value="GLUCOSE-METHANOL-CHOLINE GMC OXIDOREDUCTASE"/>
    <property type="match status" value="1"/>
</dbReference>
<dbReference type="InterPro" id="IPR012132">
    <property type="entry name" value="GMC_OxRdtase"/>
</dbReference>
<evidence type="ECO:0000313" key="11">
    <source>
        <dbReference type="Proteomes" id="UP000828390"/>
    </source>
</evidence>
<dbReference type="Proteomes" id="UP000828390">
    <property type="component" value="Unassembled WGS sequence"/>
</dbReference>
<comment type="cofactor">
    <cofactor evidence="1 5">
        <name>FAD</name>
        <dbReference type="ChEBI" id="CHEBI:57692"/>
    </cofactor>
</comment>